<dbReference type="GO" id="GO:0008080">
    <property type="term" value="F:N-acetyltransferase activity"/>
    <property type="evidence" value="ECO:0007669"/>
    <property type="project" value="InterPro"/>
</dbReference>
<evidence type="ECO:0000259" key="2">
    <source>
        <dbReference type="PROSITE" id="PS50995"/>
    </source>
</evidence>
<gene>
    <name evidence="4" type="ORF">FQ775_22015</name>
</gene>
<dbReference type="PANTHER" id="PTHR13947:SF37">
    <property type="entry name" value="LD18367P"/>
    <property type="match status" value="1"/>
</dbReference>
<dbReference type="InterPro" id="IPR000182">
    <property type="entry name" value="GNAT_dom"/>
</dbReference>
<dbReference type="SMART" id="SM00347">
    <property type="entry name" value="HTH_MARR"/>
    <property type="match status" value="1"/>
</dbReference>
<dbReference type="InterPro" id="IPR000835">
    <property type="entry name" value="HTH_MarR-typ"/>
</dbReference>
<organism evidence="4 5">
    <name type="scientific">Nitratireductor mangrovi</name>
    <dbReference type="NCBI Taxonomy" id="2599600"/>
    <lineage>
        <taxon>Bacteria</taxon>
        <taxon>Pseudomonadati</taxon>
        <taxon>Pseudomonadota</taxon>
        <taxon>Alphaproteobacteria</taxon>
        <taxon>Hyphomicrobiales</taxon>
        <taxon>Phyllobacteriaceae</taxon>
        <taxon>Nitratireductor</taxon>
    </lineage>
</organism>
<evidence type="ECO:0000313" key="5">
    <source>
        <dbReference type="Proteomes" id="UP000321389"/>
    </source>
</evidence>
<dbReference type="InterPro" id="IPR016181">
    <property type="entry name" value="Acyl_CoA_acyltransferase"/>
</dbReference>
<dbReference type="CDD" id="cd04301">
    <property type="entry name" value="NAT_SF"/>
    <property type="match status" value="1"/>
</dbReference>
<dbReference type="Proteomes" id="UP000321389">
    <property type="component" value="Chromosome"/>
</dbReference>
<dbReference type="RefSeq" id="WP_146302105.1">
    <property type="nucleotide sequence ID" value="NZ_CP042301.2"/>
</dbReference>
<dbReference type="EMBL" id="CP042301">
    <property type="protein sequence ID" value="QDZ03472.1"/>
    <property type="molecule type" value="Genomic_DNA"/>
</dbReference>
<dbReference type="OrthoDB" id="273614at2"/>
<feature type="domain" description="N-acetyltransferase" evidence="3">
    <location>
        <begin position="164"/>
        <end position="299"/>
    </location>
</feature>
<reference evidence="4" key="1">
    <citation type="submission" date="2020-04" db="EMBL/GenBank/DDBJ databases">
        <title>Nitratireductor sp. nov. isolated from mangrove soil.</title>
        <authorList>
            <person name="Ye Y."/>
        </authorList>
    </citation>
    <scope>NUCLEOTIDE SEQUENCE</scope>
    <source>
        <strain evidence="4">SY7</strain>
    </source>
</reference>
<dbReference type="SUPFAM" id="SSF46785">
    <property type="entry name" value="Winged helix' DNA-binding domain"/>
    <property type="match status" value="1"/>
</dbReference>
<sequence>MNVAPDQIAAMRAFNRFYTRQIGALNEGLLRSDFSLADARVLYELAHRDGLSAGELARSLGLDAGYLSRILKRFQTRGLVERRRSESDRRQSVLSLTEEGREAFAPLDSGASEEVRNLLCNFPESERRRLVNAMATVLDILGPRGSPSEPYLLRQPEPGDYGWIVHRQARLYHDDFGLDQRFEGLIAGIVSQFIEQLDPTCERCWIAERHGEVVGSIFCVRASDEVAKLRLLYVEPSARGLGIGRRLVEEVIRFARSKGYRTLTLWTNDVLVSARKIYQATGFTLVEEEHHHSFGKDLVGQNWTLDLG</sequence>
<accession>A0A5B8L6X3</accession>
<name>A0A5B8L6X3_9HYPH</name>
<dbReference type="InterPro" id="IPR050769">
    <property type="entry name" value="NAT_camello-type"/>
</dbReference>
<dbReference type="InterPro" id="IPR036388">
    <property type="entry name" value="WH-like_DNA-bd_sf"/>
</dbReference>
<dbReference type="GO" id="GO:0003700">
    <property type="term" value="F:DNA-binding transcription factor activity"/>
    <property type="evidence" value="ECO:0007669"/>
    <property type="project" value="InterPro"/>
</dbReference>
<keyword evidence="5" id="KW-1185">Reference proteome</keyword>
<dbReference type="AlphaFoldDB" id="A0A5B8L6X3"/>
<dbReference type="KEGG" id="niy:FQ775_22015"/>
<dbReference type="InterPro" id="IPR036390">
    <property type="entry name" value="WH_DNA-bd_sf"/>
</dbReference>
<protein>
    <submittedName>
        <fullName evidence="4">MarR family transcriptional regulator</fullName>
    </submittedName>
</protein>
<dbReference type="SUPFAM" id="SSF55729">
    <property type="entry name" value="Acyl-CoA N-acyltransferases (Nat)"/>
    <property type="match status" value="1"/>
</dbReference>
<dbReference type="Pfam" id="PF12802">
    <property type="entry name" value="MarR_2"/>
    <property type="match status" value="1"/>
</dbReference>
<dbReference type="Pfam" id="PF00583">
    <property type="entry name" value="Acetyltransf_1"/>
    <property type="match status" value="1"/>
</dbReference>
<proteinExistence type="predicted"/>
<dbReference type="Gene3D" id="3.40.630.30">
    <property type="match status" value="1"/>
</dbReference>
<keyword evidence="1" id="KW-0808">Transferase</keyword>
<evidence type="ECO:0000256" key="1">
    <source>
        <dbReference type="ARBA" id="ARBA00022679"/>
    </source>
</evidence>
<evidence type="ECO:0000313" key="4">
    <source>
        <dbReference type="EMBL" id="QDZ03472.1"/>
    </source>
</evidence>
<dbReference type="PANTHER" id="PTHR13947">
    <property type="entry name" value="GNAT FAMILY N-ACETYLTRANSFERASE"/>
    <property type="match status" value="1"/>
</dbReference>
<evidence type="ECO:0000259" key="3">
    <source>
        <dbReference type="PROSITE" id="PS51186"/>
    </source>
</evidence>
<dbReference type="Gene3D" id="1.10.10.10">
    <property type="entry name" value="Winged helix-like DNA-binding domain superfamily/Winged helix DNA-binding domain"/>
    <property type="match status" value="1"/>
</dbReference>
<dbReference type="PRINTS" id="PR00598">
    <property type="entry name" value="HTHMARR"/>
</dbReference>
<dbReference type="PROSITE" id="PS51186">
    <property type="entry name" value="GNAT"/>
    <property type="match status" value="1"/>
</dbReference>
<feature type="domain" description="HTH marR-type" evidence="2">
    <location>
        <begin position="1"/>
        <end position="139"/>
    </location>
</feature>
<dbReference type="PROSITE" id="PS50995">
    <property type="entry name" value="HTH_MARR_2"/>
    <property type="match status" value="1"/>
</dbReference>